<organism evidence="2 3">
    <name type="scientific">Pseudomonas putida</name>
    <name type="common">Arthrobacter siderocapsulatus</name>
    <dbReference type="NCBI Taxonomy" id="303"/>
    <lineage>
        <taxon>Bacteria</taxon>
        <taxon>Pseudomonadati</taxon>
        <taxon>Pseudomonadota</taxon>
        <taxon>Gammaproteobacteria</taxon>
        <taxon>Pseudomonadales</taxon>
        <taxon>Pseudomonadaceae</taxon>
        <taxon>Pseudomonas</taxon>
    </lineage>
</organism>
<dbReference type="AlphaFoldDB" id="A0A0P7CG49"/>
<dbReference type="InterPro" id="IPR029044">
    <property type="entry name" value="Nucleotide-diphossugar_trans"/>
</dbReference>
<feature type="domain" description="Dermonecrotic toxin N-terminal" evidence="1">
    <location>
        <begin position="22"/>
        <end position="325"/>
    </location>
</feature>
<proteinExistence type="predicted"/>
<dbReference type="SUPFAM" id="SSF53448">
    <property type="entry name" value="Nucleotide-diphospho-sugar transferases"/>
    <property type="match status" value="1"/>
</dbReference>
<evidence type="ECO:0000313" key="2">
    <source>
        <dbReference type="EMBL" id="KPM59872.1"/>
    </source>
</evidence>
<dbReference type="EMBL" id="LKKS01000129">
    <property type="protein sequence ID" value="KPM59872.1"/>
    <property type="molecule type" value="Genomic_DNA"/>
</dbReference>
<dbReference type="Pfam" id="PF20178">
    <property type="entry name" value="ToxA_N"/>
    <property type="match status" value="1"/>
</dbReference>
<dbReference type="Gene3D" id="3.90.550.20">
    <property type="match status" value="1"/>
</dbReference>
<dbReference type="InterPro" id="IPR046673">
    <property type="entry name" value="ToxA_N"/>
</dbReference>
<protein>
    <recommendedName>
        <fullName evidence="1">Dermonecrotic toxin N-terminal domain-containing protein</fullName>
    </recommendedName>
</protein>
<evidence type="ECO:0000259" key="1">
    <source>
        <dbReference type="Pfam" id="PF20178"/>
    </source>
</evidence>
<sequence length="954" mass="104782">MNPRQPVVGAAGQDYVKAMLGSVPRPDRSASAAIREWASQQRLDVEPDNTLAVTLHCKFVPKRGWLAKIVQQMSLTEALLGNWQQSGYSKVAEQTAQLLLRGGTATVDLLGVLPELSLPHGRAPWAQAFSNGQVTIVDELPGSGLDHDIDVHTEFHGLFRQTAPMRYDASTYVQFDATTFQSFIWQLDFQGVFKRQLDDFWAHAASQYSVSACIAFLAACNRQALRGNLSEQGRSLAWRAAGVERWHHGANLSDNGVEARLLNINGYPSSDILCLSDMRSRLTLLYIPGNAAPLHEFANPGAMRAWLARQCRDADKRAALLAHFRACDIPDRIGRSGLRRVLQGMADFPPRQIILPATSVYRLARVWNPHTLINYKADTSSPRIEYNLFEALTVAQRQRSQSDADFLITRDSEVTKAAWRSYFYLTMNLATPFLLVVPGLLPLAAVAGVAQFTVGLDQALHGKDVNQQLEGAEQAVFGLLNAAPGLARGVKASKALFGQRPIGFIKPVRLNGRIGYPLSPVSPPRWPGPAMTPYFQDLAVAGDQVATTLPGADSHVARCVTRRKAFGTGDELIGDAGNGPHPLYYDARQDSFVLKYPNGTRGAQHYVASADPLQPSISRLLPDTDPLREISPASRSRTLRALGIDLQLPIDLDALGTAPGIPVPRQVFHIWLGDRTIAGDYLAALDNNVQALRNSDFTLKLYLSNANPQAFERNMTLLQPRIDRGLKVAVLEQQTFYHQFAASEYFDQYQAALEGNGGVASNFSSASDILRYRILHSEGGIYLDIDDHLLVGPDATGQLRAKIDSVPLTTPLDGLLLRSPVCNAQLGMYTSYNTSMIGSRAGNPVLNAISDEILGRYLTPEGQAFYEAPKPPRQHAAAFQAYTERLNTLTGPAVLNHVIDQRLPELYTFRQVADLANMHTLNYDALLDEAAQRRAELRLLPLEEVAMAGNAQGY</sequence>
<dbReference type="InterPro" id="IPR007577">
    <property type="entry name" value="GlycoTrfase_DXD_sugar-bd_CS"/>
</dbReference>
<dbReference type="Proteomes" id="UP000050437">
    <property type="component" value="Unassembled WGS sequence"/>
</dbReference>
<accession>A0A0P7CG49</accession>
<name>A0A0P7CG49_PSEPU</name>
<dbReference type="RefSeq" id="WP_054573509.1">
    <property type="nucleotide sequence ID" value="NZ_LKKS01000129.1"/>
</dbReference>
<dbReference type="Pfam" id="PF04488">
    <property type="entry name" value="Gly_transf_sug"/>
    <property type="match status" value="1"/>
</dbReference>
<comment type="caution">
    <text evidence="2">The sequence shown here is derived from an EMBL/GenBank/DDBJ whole genome shotgun (WGS) entry which is preliminary data.</text>
</comment>
<evidence type="ECO:0000313" key="3">
    <source>
        <dbReference type="Proteomes" id="UP000050437"/>
    </source>
</evidence>
<gene>
    <name evidence="2" type="ORF">HB13667_23730</name>
</gene>
<reference evidence="2 3" key="1">
    <citation type="submission" date="2015-10" db="EMBL/GenBank/DDBJ databases">
        <title>Pseudomonas putida clinical strains.</title>
        <authorList>
            <person name="Molina L."/>
            <person name="Udaondo Z."/>
        </authorList>
    </citation>
    <scope>NUCLEOTIDE SEQUENCE [LARGE SCALE GENOMIC DNA]</scope>
    <source>
        <strain evidence="2 3">HB13667</strain>
    </source>
</reference>